<dbReference type="EMBL" id="JADCNM010000089">
    <property type="protein sequence ID" value="KAG0450811.1"/>
    <property type="molecule type" value="Genomic_DNA"/>
</dbReference>
<dbReference type="GO" id="GO:0005768">
    <property type="term" value="C:endosome"/>
    <property type="evidence" value="ECO:0007669"/>
    <property type="project" value="TreeGrafter"/>
</dbReference>
<dbReference type="PRINTS" id="PR00747">
    <property type="entry name" value="GLYHDRLASE47"/>
</dbReference>
<sequence length="315" mass="35382">MDMSALLVKLCVKVEGPRYKFPDTPETDLTTVPLSFGIVVFFLQLEVCLRMIVATRIFSTNGICYDYGRCSIGKFLMLLMIGGLTYLMIVHRSSNHLASTVALQNTTTWDIRDVKKHKIIGRLWKKPPRLPPQLSPDDIKNTSLLEWISRQKKVKEAFVHAWTGYRRYAMGYDELMPLSKRGIDGLGGLGATIVDSLDTAMIMGLDEIVYEQGVWIEKNLMERIRTKGQVNLFETTTRVLGGLLSAYHLSGNERGAMNTSGVYVNLKGLNRDVFLETAKNLANHLLFAFTSSPTAIPFSDVVLKEKTLLILLQMA</sequence>
<feature type="transmembrane region" description="Helical" evidence="11">
    <location>
        <begin position="72"/>
        <end position="89"/>
    </location>
</feature>
<dbReference type="SUPFAM" id="SSF48225">
    <property type="entry name" value="Seven-hairpin glycosidases"/>
    <property type="match status" value="1"/>
</dbReference>
<dbReference type="Proteomes" id="UP000639772">
    <property type="component" value="Unassembled WGS sequence"/>
</dbReference>
<evidence type="ECO:0000256" key="9">
    <source>
        <dbReference type="ARBA" id="ARBA00048605"/>
    </source>
</evidence>
<dbReference type="OrthoDB" id="8118055at2759"/>
<dbReference type="InterPro" id="IPR012341">
    <property type="entry name" value="6hp_glycosidase-like_sf"/>
</dbReference>
<keyword evidence="11" id="KW-1133">Transmembrane helix</keyword>
<dbReference type="GO" id="GO:0016020">
    <property type="term" value="C:membrane"/>
    <property type="evidence" value="ECO:0007669"/>
    <property type="project" value="InterPro"/>
</dbReference>
<dbReference type="GO" id="GO:0005509">
    <property type="term" value="F:calcium ion binding"/>
    <property type="evidence" value="ECO:0007669"/>
    <property type="project" value="InterPro"/>
</dbReference>
<dbReference type="InterPro" id="IPR001382">
    <property type="entry name" value="Glyco_hydro_47"/>
</dbReference>
<dbReference type="AlphaFoldDB" id="A0A835PES3"/>
<evidence type="ECO:0000313" key="13">
    <source>
        <dbReference type="Proteomes" id="UP000639772"/>
    </source>
</evidence>
<evidence type="ECO:0000256" key="4">
    <source>
        <dbReference type="ARBA" id="ARBA00022723"/>
    </source>
</evidence>
<keyword evidence="11" id="KW-0812">Transmembrane</keyword>
<comment type="cofactor">
    <cofactor evidence="1">
        <name>Ca(2+)</name>
        <dbReference type="ChEBI" id="CHEBI:29108"/>
    </cofactor>
</comment>
<evidence type="ECO:0000256" key="11">
    <source>
        <dbReference type="SAM" id="Phobius"/>
    </source>
</evidence>
<comment type="catalytic activity">
    <reaction evidence="8">
        <text>N(4)-(alpha-D-Man-(1-&gt;2)-alpha-D-Man-(1-&gt;2)-alpha-D-Man-(1-&gt;3)-[alpha-D-Man-(1-&gt;3)-[alpha-D-Man-(1-&gt;2)-alpha-D-Man-(1-&gt;6)]-alpha-D-Man-(1-&gt;6)]-beta-D-Man-(1-&gt;4)-beta-D-GlcNAc-(1-&gt;4)-beta-D-GlcNAc)-L-asparaginyl-[protein] (N-glucan mannose isomer 8A1,2,3B1,3) + 3 H2O = N(4)-(alpha-D-Man-(1-&gt;3)-[alpha-D-Man-(1-&gt;3)-[alpha-D-Man-(1-&gt;6)]-alpha-D-Man-(1-&gt;6)]-beta-D-Man-(1-&gt;4)-beta-D-GlcNAc-(1-&gt;4)-beta-D-GlcNAc)-L-asparaginyl-[protein] (N-glucan mannose isomer 5A1,2) + 3 beta-D-mannose</text>
        <dbReference type="Rhea" id="RHEA:56028"/>
        <dbReference type="Rhea" id="RHEA-COMP:14358"/>
        <dbReference type="Rhea" id="RHEA-COMP:14367"/>
        <dbReference type="ChEBI" id="CHEBI:15377"/>
        <dbReference type="ChEBI" id="CHEBI:28563"/>
        <dbReference type="ChEBI" id="CHEBI:59087"/>
        <dbReference type="ChEBI" id="CHEBI:60628"/>
        <dbReference type="EC" id="3.2.1.113"/>
    </reaction>
</comment>
<reference evidence="12 13" key="1">
    <citation type="journal article" date="2020" name="Nat. Food">
        <title>A phased Vanilla planifolia genome enables genetic improvement of flavour and production.</title>
        <authorList>
            <person name="Hasing T."/>
            <person name="Tang H."/>
            <person name="Brym M."/>
            <person name="Khazi F."/>
            <person name="Huang T."/>
            <person name="Chambers A.H."/>
        </authorList>
    </citation>
    <scope>NUCLEOTIDE SEQUENCE [LARGE SCALE GENOMIC DNA]</scope>
    <source>
        <tissue evidence="12">Leaf</tissue>
    </source>
</reference>
<comment type="similarity">
    <text evidence="3 10">Belongs to the glycosyl hydrolase 47 family.</text>
</comment>
<comment type="catalytic activity">
    <reaction evidence="9">
        <text>N(4)-(alpha-D-Man-(1-&gt;2)-alpha-D-Man-(1-&gt;2)-alpha-D-Man-(1-&gt;3)-[alpha-D-Man-(1-&gt;2)-alpha-D-Man-(1-&gt;3)-[alpha-D-Man-(1-&gt;2)-alpha-D-Man-(1-&gt;6)]-alpha-D-Man-(1-&gt;6)]-beta-D-Man-(1-&gt;4)-beta-D-GlcNAc-(1-&gt;4)-beta-D-GlcNAc)-L-asparaginyl-[protein] (N-glucan mannose isomer 9A1,2,3B1,2,3) + 4 H2O = N(4)-(alpha-D-Man-(1-&gt;3)-[alpha-D-Man-(1-&gt;3)-[alpha-D-Man-(1-&gt;6)]-alpha-D-Man-(1-&gt;6)]-beta-D-Man-(1-&gt;4)-beta-D-GlcNAc-(1-&gt;4)-beta-D-GlcNAc)-L-asparaginyl-[protein] (N-glucan mannose isomer 5A1,2) + 4 beta-D-mannose</text>
        <dbReference type="Rhea" id="RHEA:56008"/>
        <dbReference type="Rhea" id="RHEA-COMP:14356"/>
        <dbReference type="Rhea" id="RHEA-COMP:14367"/>
        <dbReference type="ChEBI" id="CHEBI:15377"/>
        <dbReference type="ChEBI" id="CHEBI:28563"/>
        <dbReference type="ChEBI" id="CHEBI:59087"/>
        <dbReference type="ChEBI" id="CHEBI:139493"/>
        <dbReference type="EC" id="3.2.1.113"/>
    </reaction>
</comment>
<proteinExistence type="inferred from homology"/>
<evidence type="ECO:0000256" key="10">
    <source>
        <dbReference type="RuleBase" id="RU361193"/>
    </source>
</evidence>
<dbReference type="GO" id="GO:0005802">
    <property type="term" value="C:trans-Golgi network"/>
    <property type="evidence" value="ECO:0007669"/>
    <property type="project" value="TreeGrafter"/>
</dbReference>
<dbReference type="PANTHER" id="PTHR11742:SF55">
    <property type="entry name" value="ENDOPLASMIC RETICULUM MANNOSYL-OLIGOSACCHARIDE 1,2-ALPHA-MANNOSIDASE"/>
    <property type="match status" value="1"/>
</dbReference>
<comment type="pathway">
    <text evidence="2">Protein modification; protein glycosylation.</text>
</comment>
<feature type="transmembrane region" description="Helical" evidence="11">
    <location>
        <begin position="32"/>
        <end position="52"/>
    </location>
</feature>
<keyword evidence="10" id="KW-0326">Glycosidase</keyword>
<dbReference type="GO" id="GO:0004571">
    <property type="term" value="F:mannosyl-oligosaccharide 1,2-alpha-mannosidase activity"/>
    <property type="evidence" value="ECO:0007669"/>
    <property type="project" value="UniProtKB-EC"/>
</dbReference>
<dbReference type="Pfam" id="PF01532">
    <property type="entry name" value="Glyco_hydro_47"/>
    <property type="match status" value="1"/>
</dbReference>
<keyword evidence="5 10" id="KW-0378">Hydrolase</keyword>
<accession>A0A835PES3</accession>
<evidence type="ECO:0000256" key="1">
    <source>
        <dbReference type="ARBA" id="ARBA00001913"/>
    </source>
</evidence>
<dbReference type="GO" id="GO:0005783">
    <property type="term" value="C:endoplasmic reticulum"/>
    <property type="evidence" value="ECO:0007669"/>
    <property type="project" value="TreeGrafter"/>
</dbReference>
<dbReference type="EC" id="3.2.1.-" evidence="10"/>
<evidence type="ECO:0000313" key="12">
    <source>
        <dbReference type="EMBL" id="KAG0450811.1"/>
    </source>
</evidence>
<evidence type="ECO:0000256" key="5">
    <source>
        <dbReference type="ARBA" id="ARBA00022801"/>
    </source>
</evidence>
<evidence type="ECO:0000256" key="8">
    <source>
        <dbReference type="ARBA" id="ARBA00047669"/>
    </source>
</evidence>
<comment type="caution">
    <text evidence="12">The sequence shown here is derived from an EMBL/GenBank/DDBJ whole genome shotgun (WGS) entry which is preliminary data.</text>
</comment>
<keyword evidence="11" id="KW-0472">Membrane</keyword>
<name>A0A835PES3_VANPL</name>
<evidence type="ECO:0000256" key="6">
    <source>
        <dbReference type="ARBA" id="ARBA00022837"/>
    </source>
</evidence>
<keyword evidence="6" id="KW-0106">Calcium</keyword>
<protein>
    <recommendedName>
        <fullName evidence="10">alpha-1,2-Mannosidase</fullName>
        <ecNumber evidence="10">3.2.1.-</ecNumber>
    </recommendedName>
</protein>
<dbReference type="InterPro" id="IPR036026">
    <property type="entry name" value="Seven-hairpin_glycosidases"/>
</dbReference>
<evidence type="ECO:0000256" key="3">
    <source>
        <dbReference type="ARBA" id="ARBA00007658"/>
    </source>
</evidence>
<dbReference type="InterPro" id="IPR050749">
    <property type="entry name" value="Glycosyl_Hydrolase_47"/>
</dbReference>
<keyword evidence="4" id="KW-0479">Metal-binding</keyword>
<dbReference type="GO" id="GO:0005975">
    <property type="term" value="P:carbohydrate metabolic process"/>
    <property type="evidence" value="ECO:0007669"/>
    <property type="project" value="InterPro"/>
</dbReference>
<dbReference type="PANTHER" id="PTHR11742">
    <property type="entry name" value="MANNOSYL-OLIGOSACCHARIDE ALPHA-1,2-MANNOSIDASE-RELATED"/>
    <property type="match status" value="1"/>
</dbReference>
<dbReference type="Gene3D" id="1.50.10.10">
    <property type="match status" value="1"/>
</dbReference>
<keyword evidence="7" id="KW-1015">Disulfide bond</keyword>
<gene>
    <name evidence="12" type="ORF">HPP92_026534</name>
</gene>
<evidence type="ECO:0000256" key="2">
    <source>
        <dbReference type="ARBA" id="ARBA00004922"/>
    </source>
</evidence>
<evidence type="ECO:0000256" key="7">
    <source>
        <dbReference type="ARBA" id="ARBA00023157"/>
    </source>
</evidence>
<organism evidence="12 13">
    <name type="scientific">Vanilla planifolia</name>
    <name type="common">Vanilla</name>
    <dbReference type="NCBI Taxonomy" id="51239"/>
    <lineage>
        <taxon>Eukaryota</taxon>
        <taxon>Viridiplantae</taxon>
        <taxon>Streptophyta</taxon>
        <taxon>Embryophyta</taxon>
        <taxon>Tracheophyta</taxon>
        <taxon>Spermatophyta</taxon>
        <taxon>Magnoliopsida</taxon>
        <taxon>Liliopsida</taxon>
        <taxon>Asparagales</taxon>
        <taxon>Orchidaceae</taxon>
        <taxon>Vanilloideae</taxon>
        <taxon>Vanilleae</taxon>
        <taxon>Vanilla</taxon>
    </lineage>
</organism>